<evidence type="ECO:0000256" key="6">
    <source>
        <dbReference type="ARBA" id="ARBA00022859"/>
    </source>
</evidence>
<keyword evidence="9" id="KW-1185">Reference proteome</keyword>
<dbReference type="InterPro" id="IPR046439">
    <property type="entry name" value="ZF_RZ_dom"/>
</dbReference>
<reference evidence="8" key="1">
    <citation type="submission" date="2023-06" db="EMBL/GenBank/DDBJ databases">
        <authorList>
            <consortium name="Lawrence Berkeley National Laboratory"/>
            <person name="Ahrendt S."/>
            <person name="Sahu N."/>
            <person name="Indic B."/>
            <person name="Wong-Bajracharya J."/>
            <person name="Merenyi Z."/>
            <person name="Ke H.-M."/>
            <person name="Monk M."/>
            <person name="Kocsube S."/>
            <person name="Drula E."/>
            <person name="Lipzen A."/>
            <person name="Balint B."/>
            <person name="Henrissat B."/>
            <person name="Andreopoulos B."/>
            <person name="Martin F.M."/>
            <person name="Harder C.B."/>
            <person name="Rigling D."/>
            <person name="Ford K.L."/>
            <person name="Foster G.D."/>
            <person name="Pangilinan J."/>
            <person name="Papanicolaou A."/>
            <person name="Barry K."/>
            <person name="LaButti K."/>
            <person name="Viragh M."/>
            <person name="Koriabine M."/>
            <person name="Yan M."/>
            <person name="Riley R."/>
            <person name="Champramary S."/>
            <person name="Plett K.L."/>
            <person name="Tsai I.J."/>
            <person name="Slot J."/>
            <person name="Sipos G."/>
            <person name="Plett J."/>
            <person name="Nagy L.G."/>
            <person name="Grigoriev I.V."/>
        </authorList>
    </citation>
    <scope>NUCLEOTIDE SEQUENCE</scope>
    <source>
        <strain evidence="8">HWK02</strain>
    </source>
</reference>
<comment type="caution">
    <text evidence="8">The sequence shown here is derived from an EMBL/GenBank/DDBJ whole genome shotgun (WGS) entry which is preliminary data.</text>
</comment>
<evidence type="ECO:0000256" key="3">
    <source>
        <dbReference type="ARBA" id="ARBA00022723"/>
    </source>
</evidence>
<dbReference type="PROSITE" id="PS51981">
    <property type="entry name" value="ZF_RZ"/>
    <property type="match status" value="1"/>
</dbReference>
<evidence type="ECO:0000313" key="8">
    <source>
        <dbReference type="EMBL" id="KAK0488008.1"/>
    </source>
</evidence>
<evidence type="ECO:0000256" key="5">
    <source>
        <dbReference type="ARBA" id="ARBA00022833"/>
    </source>
</evidence>
<dbReference type="EMBL" id="JAUEPU010000042">
    <property type="protein sequence ID" value="KAK0488008.1"/>
    <property type="molecule type" value="Genomic_DNA"/>
</dbReference>
<gene>
    <name evidence="8" type="ORF">EDD18DRAFT_648542</name>
</gene>
<keyword evidence="5" id="KW-0862">Zinc</keyword>
<dbReference type="GO" id="GO:0005737">
    <property type="term" value="C:cytoplasm"/>
    <property type="evidence" value="ECO:0007669"/>
    <property type="project" value="UniProtKB-SubCell"/>
</dbReference>
<evidence type="ECO:0000256" key="2">
    <source>
        <dbReference type="ARBA" id="ARBA00022490"/>
    </source>
</evidence>
<feature type="domain" description="RZ-type" evidence="7">
    <location>
        <begin position="344"/>
        <end position="417"/>
    </location>
</feature>
<dbReference type="Proteomes" id="UP001175228">
    <property type="component" value="Unassembled WGS sequence"/>
</dbReference>
<keyword evidence="2" id="KW-0963">Cytoplasm</keyword>
<keyword evidence="6" id="KW-0391">Immunity</keyword>
<evidence type="ECO:0000313" key="9">
    <source>
        <dbReference type="Proteomes" id="UP001175228"/>
    </source>
</evidence>
<dbReference type="GO" id="GO:0008270">
    <property type="term" value="F:zinc ion binding"/>
    <property type="evidence" value="ECO:0007669"/>
    <property type="project" value="UniProtKB-KW"/>
</dbReference>
<keyword evidence="4" id="KW-0863">Zinc-finger</keyword>
<evidence type="ECO:0000256" key="4">
    <source>
        <dbReference type="ARBA" id="ARBA00022771"/>
    </source>
</evidence>
<dbReference type="AlphaFoldDB" id="A0AA39UHR6"/>
<keyword evidence="3" id="KW-0479">Metal-binding</keyword>
<comment type="subcellular location">
    <subcellularLocation>
        <location evidence="1">Cytoplasm</location>
    </subcellularLocation>
</comment>
<accession>A0AA39UHR6</accession>
<evidence type="ECO:0000256" key="1">
    <source>
        <dbReference type="ARBA" id="ARBA00004496"/>
    </source>
</evidence>
<name>A0AA39UHR6_9AGAR</name>
<sequence>MMSQHLAEAFPSIEILSNVLEELEDRAKKLEVAPDFECSPVDGLERLIADSTTEKADEVLDSGMFALGSMVTRHGLSRSEAKAWMGVVVDIHNVYKQVANIAKTRSAHVRAYESALSTLYRLELAQLAAEPLPVHQVFPEHLAMRNVDRKIGQPPHKADRRYHLEAFILSVDLRLMLGSIARSRFEGLPVASNEPAALHRRDVWYSFTLFIYQSCIVDCQKAITIAHATSSSRLAARSASLMLCSEFEQFRFSMLEKSRDMFKWGALSRDDLVAEVQADQEKLKSRLKELQRSYLTSRPSNDPSQIIEDRQWFHKNCGVKIKRCFAEYEKLEDHILNGSFYQPMSLQEKQDIIKALGFSHRGHFYNCMNGHTFVITECGGATQASQCPECRAPIGGGNHRLDASNTRAREYEDISRQQGVRQSPWAWAVDA</sequence>
<proteinExistence type="predicted"/>
<evidence type="ECO:0000259" key="7">
    <source>
        <dbReference type="PROSITE" id="PS51981"/>
    </source>
</evidence>
<dbReference type="GO" id="GO:0002376">
    <property type="term" value="P:immune system process"/>
    <property type="evidence" value="ECO:0007669"/>
    <property type="project" value="UniProtKB-KW"/>
</dbReference>
<dbReference type="Pfam" id="PF20173">
    <property type="entry name" value="ZnF_RZ-type"/>
    <property type="match status" value="1"/>
</dbReference>
<organism evidence="8 9">
    <name type="scientific">Armillaria luteobubalina</name>
    <dbReference type="NCBI Taxonomy" id="153913"/>
    <lineage>
        <taxon>Eukaryota</taxon>
        <taxon>Fungi</taxon>
        <taxon>Dikarya</taxon>
        <taxon>Basidiomycota</taxon>
        <taxon>Agaricomycotina</taxon>
        <taxon>Agaricomycetes</taxon>
        <taxon>Agaricomycetidae</taxon>
        <taxon>Agaricales</taxon>
        <taxon>Marasmiineae</taxon>
        <taxon>Physalacriaceae</taxon>
        <taxon>Armillaria</taxon>
    </lineage>
</organism>
<protein>
    <recommendedName>
        <fullName evidence="7">RZ-type domain-containing protein</fullName>
    </recommendedName>
</protein>